<dbReference type="RefSeq" id="WP_112749901.1">
    <property type="nucleotide sequence ID" value="NZ_QMFY01000024.1"/>
</dbReference>
<evidence type="ECO:0000256" key="5">
    <source>
        <dbReference type="ARBA" id="ARBA00022692"/>
    </source>
</evidence>
<feature type="transmembrane region" description="Helical" evidence="12">
    <location>
        <begin position="395"/>
        <end position="417"/>
    </location>
</feature>
<dbReference type="AlphaFoldDB" id="A0A364XUE4"/>
<evidence type="ECO:0000256" key="2">
    <source>
        <dbReference type="ARBA" id="ARBA00006434"/>
    </source>
</evidence>
<dbReference type="InterPro" id="IPR051163">
    <property type="entry name" value="Sodium:Solute_Symporter_SSF"/>
</dbReference>
<dbReference type="PANTHER" id="PTHR42985">
    <property type="entry name" value="SODIUM-COUPLED MONOCARBOXYLATE TRANSPORTER"/>
    <property type="match status" value="1"/>
</dbReference>
<dbReference type="GO" id="GO:0005886">
    <property type="term" value="C:plasma membrane"/>
    <property type="evidence" value="ECO:0007669"/>
    <property type="project" value="UniProtKB-SubCell"/>
</dbReference>
<evidence type="ECO:0000256" key="1">
    <source>
        <dbReference type="ARBA" id="ARBA00004651"/>
    </source>
</evidence>
<accession>A0A364XUE4</accession>
<keyword evidence="8" id="KW-0406">Ion transport</keyword>
<feature type="transmembrane region" description="Helical" evidence="12">
    <location>
        <begin position="484"/>
        <end position="506"/>
    </location>
</feature>
<comment type="caution">
    <text evidence="13">The sequence shown here is derived from an EMBL/GenBank/DDBJ whole genome shotgun (WGS) entry which is preliminary data.</text>
</comment>
<comment type="similarity">
    <text evidence="2 11">Belongs to the sodium:solute symporter (SSF) (TC 2.A.21) family.</text>
</comment>
<comment type="subcellular location">
    <subcellularLocation>
        <location evidence="1">Cell membrane</location>
        <topology evidence="1">Multi-pass membrane protein</topology>
    </subcellularLocation>
</comment>
<feature type="transmembrane region" description="Helical" evidence="12">
    <location>
        <begin position="513"/>
        <end position="531"/>
    </location>
</feature>
<feature type="transmembrane region" description="Helical" evidence="12">
    <location>
        <begin position="148"/>
        <end position="169"/>
    </location>
</feature>
<keyword evidence="9 12" id="KW-0472">Membrane</keyword>
<dbReference type="Proteomes" id="UP000251889">
    <property type="component" value="Unassembled WGS sequence"/>
</dbReference>
<dbReference type="Gene3D" id="1.20.1730.10">
    <property type="entry name" value="Sodium/glucose cotransporter"/>
    <property type="match status" value="1"/>
</dbReference>
<evidence type="ECO:0000256" key="11">
    <source>
        <dbReference type="RuleBase" id="RU362091"/>
    </source>
</evidence>
<dbReference type="EMBL" id="QMFY01000024">
    <property type="protein sequence ID" value="RAV97955.1"/>
    <property type="molecule type" value="Genomic_DNA"/>
</dbReference>
<feature type="transmembrane region" description="Helical" evidence="12">
    <location>
        <begin position="231"/>
        <end position="250"/>
    </location>
</feature>
<reference evidence="13 14" key="1">
    <citation type="submission" date="2018-06" db="EMBL/GenBank/DDBJ databases">
        <title>Chryseolinea flavus sp. nov., a member of the phylum Bacteroidetes isolated from soil.</title>
        <authorList>
            <person name="Li Y."/>
            <person name="Wang J."/>
        </authorList>
    </citation>
    <scope>NUCLEOTIDE SEQUENCE [LARGE SCALE GENOMIC DNA]</scope>
    <source>
        <strain evidence="13 14">SDU1-6</strain>
    </source>
</reference>
<feature type="transmembrane region" description="Helical" evidence="12">
    <location>
        <begin position="537"/>
        <end position="558"/>
    </location>
</feature>
<evidence type="ECO:0000256" key="12">
    <source>
        <dbReference type="SAM" id="Phobius"/>
    </source>
</evidence>
<dbReference type="CDD" id="cd11494">
    <property type="entry name" value="SLC5sbd_NIS-like_u2"/>
    <property type="match status" value="1"/>
</dbReference>
<evidence type="ECO:0000256" key="6">
    <source>
        <dbReference type="ARBA" id="ARBA00022989"/>
    </source>
</evidence>
<feature type="transmembrane region" description="Helical" evidence="12">
    <location>
        <begin position="74"/>
        <end position="96"/>
    </location>
</feature>
<evidence type="ECO:0000256" key="4">
    <source>
        <dbReference type="ARBA" id="ARBA00022475"/>
    </source>
</evidence>
<dbReference type="PROSITE" id="PS50283">
    <property type="entry name" value="NA_SOLUT_SYMP_3"/>
    <property type="match status" value="1"/>
</dbReference>
<evidence type="ECO:0000313" key="14">
    <source>
        <dbReference type="Proteomes" id="UP000251889"/>
    </source>
</evidence>
<gene>
    <name evidence="13" type="ORF">DQQ10_26145</name>
</gene>
<dbReference type="InterPro" id="IPR038377">
    <property type="entry name" value="Na/Glc_symporter_sf"/>
</dbReference>
<proteinExistence type="inferred from homology"/>
<evidence type="ECO:0000256" key="8">
    <source>
        <dbReference type="ARBA" id="ARBA00023065"/>
    </source>
</evidence>
<evidence type="ECO:0000313" key="13">
    <source>
        <dbReference type="EMBL" id="RAV97955.1"/>
    </source>
</evidence>
<feature type="transmembrane region" description="Helical" evidence="12">
    <location>
        <begin position="6"/>
        <end position="22"/>
    </location>
</feature>
<dbReference type="OrthoDB" id="9803597at2"/>
<keyword evidence="10" id="KW-0739">Sodium transport</keyword>
<dbReference type="GO" id="GO:0015293">
    <property type="term" value="F:symporter activity"/>
    <property type="evidence" value="ECO:0007669"/>
    <property type="project" value="TreeGrafter"/>
</dbReference>
<protein>
    <submittedName>
        <fullName evidence="13">Sodium:solute symporter</fullName>
    </submittedName>
</protein>
<keyword evidence="7" id="KW-0915">Sodium</keyword>
<evidence type="ECO:0000256" key="9">
    <source>
        <dbReference type="ARBA" id="ARBA00023136"/>
    </source>
</evidence>
<name>A0A364XUE4_9BACT</name>
<dbReference type="Pfam" id="PF00474">
    <property type="entry name" value="SSF"/>
    <property type="match status" value="2"/>
</dbReference>
<dbReference type="PANTHER" id="PTHR42985:SF47">
    <property type="entry name" value="INTEGRAL MEMBRANE TRANSPORT PROTEIN"/>
    <property type="match status" value="1"/>
</dbReference>
<organism evidence="13 14">
    <name type="scientific">Pseudochryseolinea flava</name>
    <dbReference type="NCBI Taxonomy" id="2059302"/>
    <lineage>
        <taxon>Bacteria</taxon>
        <taxon>Pseudomonadati</taxon>
        <taxon>Bacteroidota</taxon>
        <taxon>Cytophagia</taxon>
        <taxon>Cytophagales</taxon>
        <taxon>Fulvivirgaceae</taxon>
        <taxon>Pseudochryseolinea</taxon>
    </lineage>
</organism>
<feature type="transmembrane region" description="Helical" evidence="12">
    <location>
        <begin position="42"/>
        <end position="62"/>
    </location>
</feature>
<keyword evidence="6 12" id="KW-1133">Transmembrane helix</keyword>
<keyword evidence="14" id="KW-1185">Reference proteome</keyword>
<keyword evidence="5 12" id="KW-0812">Transmembrane</keyword>
<evidence type="ECO:0000256" key="3">
    <source>
        <dbReference type="ARBA" id="ARBA00022448"/>
    </source>
</evidence>
<keyword evidence="3" id="KW-0813">Transport</keyword>
<dbReference type="InterPro" id="IPR001734">
    <property type="entry name" value="Na/solute_symporter"/>
</dbReference>
<sequence>MNYLDWIVLAGTVIFIVGYGTWKTRKTATMESYLKGDGSLKWWMIGVSIMATQASAVTFLSTPGQAIQDGMRFLQFYFGLPLAMVIISITMVPIYYKLKVYTAYEYLESRFDPKTRALAAIFFLILRGLSAGITLYAPSLVLSTILDWPVSLTTVLITTLVIVYVVSGGTKAVSLTQRQQMAIIMSGMILAGVLAYAMLPEQVSFSDSVAIAGNLGKLNLVSLDFKITDRYNIWSGLIAGTFLFLAYFGTDQSQVARYLGGRSMTESRLGLIFNGLLKIPMQFIILFIGVMVFVFYLFSQPPVFHNQVLMGRALQTEYGDTLRTLEKQYAVVHAEKRQAVDELLTAIHQDDDKAIDQARAEVQVHQSRERVITDSVKQKISKAIPGAKESDTDYIFLNFVLNHLPHGIIGLLLAVMFSAAMSSMSGELSALASTTSVDIYKRNFKAEASPDHYLKASRWFTVMWALLAMTFAMLANFAENLIQFVNIVGSLFYGTILGIFLTAFYFKKIKGTAVFCAAIVSEICIFSLYLFTDVAFLLYNMIGCVIVIATAALLQLFLSTPSQQKKGV</sequence>
<dbReference type="GO" id="GO:0006814">
    <property type="term" value="P:sodium ion transport"/>
    <property type="evidence" value="ECO:0007669"/>
    <property type="project" value="UniProtKB-KW"/>
</dbReference>
<feature type="transmembrane region" description="Helical" evidence="12">
    <location>
        <begin position="271"/>
        <end position="298"/>
    </location>
</feature>
<evidence type="ECO:0000256" key="7">
    <source>
        <dbReference type="ARBA" id="ARBA00023053"/>
    </source>
</evidence>
<feature type="transmembrane region" description="Helical" evidence="12">
    <location>
        <begin position="117"/>
        <end position="136"/>
    </location>
</feature>
<feature type="transmembrane region" description="Helical" evidence="12">
    <location>
        <begin position="459"/>
        <end position="478"/>
    </location>
</feature>
<keyword evidence="4" id="KW-1003">Cell membrane</keyword>
<evidence type="ECO:0000256" key="10">
    <source>
        <dbReference type="ARBA" id="ARBA00023201"/>
    </source>
</evidence>